<comment type="similarity">
    <text evidence="2">Belongs to the THF1 family.</text>
</comment>
<feature type="coiled-coil region" evidence="2">
    <location>
        <begin position="182"/>
        <end position="216"/>
    </location>
</feature>
<name>A0ABT7BRE1_9CYAN</name>
<dbReference type="Proteomes" id="UP001231370">
    <property type="component" value="Unassembled WGS sequence"/>
</dbReference>
<dbReference type="PANTHER" id="PTHR34793">
    <property type="entry name" value="PROTEIN THYLAKOID FORMATION 1, CHLOROPLASTIC"/>
    <property type="match status" value="1"/>
</dbReference>
<proteinExistence type="inferred from homology"/>
<comment type="caution">
    <text evidence="4">The sequence shown here is derived from an EMBL/GenBank/DDBJ whole genome shotgun (WGS) entry which is preliminary data.</text>
</comment>
<organism evidence="4 5">
    <name type="scientific">Roseofilum halophilum BLCC-M91</name>
    <dbReference type="NCBI Taxonomy" id="3022259"/>
    <lineage>
        <taxon>Bacteria</taxon>
        <taxon>Bacillati</taxon>
        <taxon>Cyanobacteriota</taxon>
        <taxon>Cyanophyceae</taxon>
        <taxon>Desertifilales</taxon>
        <taxon>Desertifilaceae</taxon>
        <taxon>Roseofilum</taxon>
        <taxon>Roseofilum halophilum</taxon>
    </lineage>
</organism>
<dbReference type="EMBL" id="JAQPOK010000150">
    <property type="protein sequence ID" value="MDJ1181056.1"/>
    <property type="molecule type" value="Genomic_DNA"/>
</dbReference>
<sequence length="248" mass="28011">MNTVRTVSDTKRAFYTHHTRPINSIYRRVVEELMVEMHLLSVNVDFEYDPIYALGVVSSFDQFMEGYVPEADKASIFTALCQALESDANVYRADAQQVKEQVKDWSGEALVALLSDPHQGDGADALRERLKAIANNPKFKYSRLFAIGLYTLVSTVDPERVNTEETRSQALEKIAQGLGISVEKLLKDIELYRSNLEKLKQAQAVMKDILEAERKKRQEQILEKDASAAASSSTEETEQATDESRKED</sequence>
<evidence type="ECO:0000313" key="5">
    <source>
        <dbReference type="Proteomes" id="UP001231370"/>
    </source>
</evidence>
<gene>
    <name evidence="4" type="primary">psb29</name>
    <name evidence="2" type="synonym">thf1</name>
    <name evidence="4" type="ORF">PJF56_19530</name>
</gene>
<dbReference type="PANTHER" id="PTHR34793:SF1">
    <property type="entry name" value="PROTEIN THYLAKOID FORMATION 1, CHLOROPLASTIC"/>
    <property type="match status" value="1"/>
</dbReference>
<accession>A0ABT7BRE1</accession>
<feature type="region of interest" description="Disordered" evidence="3">
    <location>
        <begin position="220"/>
        <end position="248"/>
    </location>
</feature>
<keyword evidence="5" id="KW-1185">Reference proteome</keyword>
<comment type="function">
    <text evidence="2">May be involved in photosynthetic membrane biogenesis.</text>
</comment>
<evidence type="ECO:0000313" key="4">
    <source>
        <dbReference type="EMBL" id="MDJ1181056.1"/>
    </source>
</evidence>
<evidence type="ECO:0000256" key="2">
    <source>
        <dbReference type="HAMAP-Rule" id="MF_01843"/>
    </source>
</evidence>
<evidence type="ECO:0000256" key="1">
    <source>
        <dbReference type="ARBA" id="ARBA00023054"/>
    </source>
</evidence>
<protein>
    <recommendedName>
        <fullName evidence="2">Protein Thf1</fullName>
    </recommendedName>
</protein>
<dbReference type="NCBIfam" id="TIGR03060">
    <property type="entry name" value="PS_II_psb29"/>
    <property type="match status" value="1"/>
</dbReference>
<reference evidence="4 5" key="1">
    <citation type="submission" date="2023-01" db="EMBL/GenBank/DDBJ databases">
        <title>Novel diversity within Roseofilum (Cyanobacteria; Desertifilaceae) from marine benthic mats with descriptions of four novel species.</title>
        <authorList>
            <person name="Wang Y."/>
            <person name="Berthold D.E."/>
            <person name="Hu J."/>
            <person name="Lefler F.W."/>
            <person name="Laughinghouse H.D. IV."/>
        </authorList>
    </citation>
    <scope>NUCLEOTIDE SEQUENCE [LARGE SCALE GENOMIC DNA]</scope>
    <source>
        <strain evidence="4 5">BLCC-M91</strain>
    </source>
</reference>
<keyword evidence="1 2" id="KW-0175">Coiled coil</keyword>
<dbReference type="RefSeq" id="WP_283764356.1">
    <property type="nucleotide sequence ID" value="NZ_JAQPOK010000150.1"/>
</dbReference>
<dbReference type="InterPro" id="IPR017499">
    <property type="entry name" value="Thf1"/>
</dbReference>
<evidence type="ECO:0000256" key="3">
    <source>
        <dbReference type="SAM" id="MobiDB-lite"/>
    </source>
</evidence>
<dbReference type="HAMAP" id="MF_01843">
    <property type="entry name" value="Thf1"/>
    <property type="match status" value="1"/>
</dbReference>
<dbReference type="Pfam" id="PF11264">
    <property type="entry name" value="ThylakoidFormat"/>
    <property type="match status" value="1"/>
</dbReference>